<gene>
    <name evidence="3" type="ORF">EBO34_07990</name>
</gene>
<comment type="caution">
    <text evidence="3">The sequence shown here is derived from an EMBL/GenBank/DDBJ whole genome shotgun (WGS) entry which is preliminary data.</text>
</comment>
<accession>A0A3M7TX64</accession>
<dbReference type="Proteomes" id="UP000278746">
    <property type="component" value="Unassembled WGS sequence"/>
</dbReference>
<proteinExistence type="inferred from homology"/>
<name>A0A3M7TX64_9BACI</name>
<organism evidence="3 4">
    <name type="scientific">Alteribacter keqinensis</name>
    <dbReference type="NCBI Taxonomy" id="2483800"/>
    <lineage>
        <taxon>Bacteria</taxon>
        <taxon>Bacillati</taxon>
        <taxon>Bacillota</taxon>
        <taxon>Bacilli</taxon>
        <taxon>Bacillales</taxon>
        <taxon>Bacillaceae</taxon>
        <taxon>Alteribacter</taxon>
    </lineage>
</organism>
<evidence type="ECO:0000313" key="4">
    <source>
        <dbReference type="Proteomes" id="UP000278746"/>
    </source>
</evidence>
<dbReference type="RefSeq" id="WP_122897373.1">
    <property type="nucleotide sequence ID" value="NZ_RHIB01000001.1"/>
</dbReference>
<reference evidence="3 4" key="1">
    <citation type="submission" date="2018-10" db="EMBL/GenBank/DDBJ databases">
        <title>Bacillus Keqinensis sp. nov., a moderately halophilic bacterium isolated from a saline-alkaline lake.</title>
        <authorList>
            <person name="Wang H."/>
        </authorList>
    </citation>
    <scope>NUCLEOTIDE SEQUENCE [LARGE SCALE GENOMIC DNA]</scope>
    <source>
        <strain evidence="3 4">KQ-3</strain>
    </source>
</reference>
<dbReference type="OrthoDB" id="9812295at2"/>
<keyword evidence="4" id="KW-1185">Reference proteome</keyword>
<dbReference type="Gene3D" id="3.40.50.360">
    <property type="match status" value="1"/>
</dbReference>
<evidence type="ECO:0000259" key="2">
    <source>
        <dbReference type="Pfam" id="PF03358"/>
    </source>
</evidence>
<protein>
    <submittedName>
        <fullName evidence="3">NAD(P)H-dependent oxidoreductase</fullName>
    </submittedName>
</protein>
<comment type="similarity">
    <text evidence="1">Belongs to the azoreductase type 2 family.</text>
</comment>
<evidence type="ECO:0000256" key="1">
    <source>
        <dbReference type="ARBA" id="ARBA00009428"/>
    </source>
</evidence>
<dbReference type="PANTHER" id="PTHR30543:SF21">
    <property type="entry name" value="NAD(P)H-DEPENDENT FMN REDUCTASE LOT6"/>
    <property type="match status" value="1"/>
</dbReference>
<dbReference type="EMBL" id="RHIB01000001">
    <property type="protein sequence ID" value="RNA69861.1"/>
    <property type="molecule type" value="Genomic_DNA"/>
</dbReference>
<dbReference type="PANTHER" id="PTHR30543">
    <property type="entry name" value="CHROMATE REDUCTASE"/>
    <property type="match status" value="1"/>
</dbReference>
<dbReference type="SUPFAM" id="SSF52218">
    <property type="entry name" value="Flavoproteins"/>
    <property type="match status" value="1"/>
</dbReference>
<dbReference type="AlphaFoldDB" id="A0A3M7TX64"/>
<dbReference type="GO" id="GO:0010181">
    <property type="term" value="F:FMN binding"/>
    <property type="evidence" value="ECO:0007669"/>
    <property type="project" value="TreeGrafter"/>
</dbReference>
<dbReference type="InterPro" id="IPR029039">
    <property type="entry name" value="Flavoprotein-like_sf"/>
</dbReference>
<feature type="domain" description="NADPH-dependent FMN reductase-like" evidence="2">
    <location>
        <begin position="6"/>
        <end position="126"/>
    </location>
</feature>
<dbReference type="Pfam" id="PF03358">
    <property type="entry name" value="FMN_red"/>
    <property type="match status" value="1"/>
</dbReference>
<dbReference type="GO" id="GO:0005829">
    <property type="term" value="C:cytosol"/>
    <property type="evidence" value="ECO:0007669"/>
    <property type="project" value="TreeGrafter"/>
</dbReference>
<dbReference type="InterPro" id="IPR050712">
    <property type="entry name" value="NAD(P)H-dep_reductase"/>
</dbReference>
<dbReference type="InterPro" id="IPR005025">
    <property type="entry name" value="FMN_Rdtase-like_dom"/>
</dbReference>
<sequence>MKRLSGNTLDLEIVSIGGLPLFNGDLEEGGDPEEVKRFKDLIKHADGVFIVTPEYSRGMPGVLKNALDWAGSITHENVLDKKTAAVIGASPGAQGTALAQVQVKQTLAACGSFVMSQPEVFIGTAHKRLGDNKVTDEKTIEVLESCIASFAEWTACF</sequence>
<evidence type="ECO:0000313" key="3">
    <source>
        <dbReference type="EMBL" id="RNA69861.1"/>
    </source>
</evidence>
<dbReference type="GO" id="GO:0016491">
    <property type="term" value="F:oxidoreductase activity"/>
    <property type="evidence" value="ECO:0007669"/>
    <property type="project" value="InterPro"/>
</dbReference>